<feature type="transmembrane region" description="Helical" evidence="8">
    <location>
        <begin position="164"/>
        <end position="184"/>
    </location>
</feature>
<dbReference type="PANTHER" id="PTHR13131">
    <property type="entry name" value="CYSTINOSIN"/>
    <property type="match status" value="1"/>
</dbReference>
<feature type="transmembrane region" description="Helical" evidence="8">
    <location>
        <begin position="6"/>
        <end position="30"/>
    </location>
</feature>
<evidence type="ECO:0000313" key="9">
    <source>
        <dbReference type="EMBL" id="CAK3882813.1"/>
    </source>
</evidence>
<evidence type="ECO:0000313" key="10">
    <source>
        <dbReference type="Proteomes" id="UP001296104"/>
    </source>
</evidence>
<dbReference type="GO" id="GO:0015184">
    <property type="term" value="F:L-cystine transmembrane transporter activity"/>
    <property type="evidence" value="ECO:0007669"/>
    <property type="project" value="TreeGrafter"/>
</dbReference>
<dbReference type="SMART" id="SM00679">
    <property type="entry name" value="CTNS"/>
    <property type="match status" value="2"/>
</dbReference>
<dbReference type="PANTHER" id="PTHR13131:SF5">
    <property type="entry name" value="CYSTINOSIN"/>
    <property type="match status" value="1"/>
</dbReference>
<dbReference type="GO" id="GO:0012505">
    <property type="term" value="C:endomembrane system"/>
    <property type="evidence" value="ECO:0007669"/>
    <property type="project" value="UniProtKB-SubCell"/>
</dbReference>
<evidence type="ECO:0000256" key="8">
    <source>
        <dbReference type="SAM" id="Phobius"/>
    </source>
</evidence>
<feature type="region of interest" description="Disordered" evidence="7">
    <location>
        <begin position="269"/>
        <end position="294"/>
    </location>
</feature>
<keyword evidence="4" id="KW-0677">Repeat</keyword>
<dbReference type="InterPro" id="IPR005282">
    <property type="entry name" value="LC_transporter"/>
</dbReference>
<keyword evidence="6 8" id="KW-0472">Membrane</keyword>
<keyword evidence="3 8" id="KW-0812">Transmembrane</keyword>
<evidence type="ECO:0000256" key="7">
    <source>
        <dbReference type="SAM" id="MobiDB-lite"/>
    </source>
</evidence>
<comment type="caution">
    <text evidence="9">The sequence shown here is derived from an EMBL/GenBank/DDBJ whole genome shotgun (WGS) entry which is preliminary data.</text>
</comment>
<dbReference type="GO" id="GO:0000324">
    <property type="term" value="C:fungal-type vacuole"/>
    <property type="evidence" value="ECO:0007669"/>
    <property type="project" value="TreeGrafter"/>
</dbReference>
<accession>A0AAI8YUD8</accession>
<feature type="transmembrane region" description="Helical" evidence="8">
    <location>
        <begin position="130"/>
        <end position="152"/>
    </location>
</feature>
<dbReference type="Proteomes" id="UP001296104">
    <property type="component" value="Unassembled WGS sequence"/>
</dbReference>
<keyword evidence="2" id="KW-0813">Transport</keyword>
<evidence type="ECO:0000256" key="1">
    <source>
        <dbReference type="ARBA" id="ARBA00004127"/>
    </source>
</evidence>
<feature type="compositionally biased region" description="Polar residues" evidence="7">
    <location>
        <begin position="274"/>
        <end position="283"/>
    </location>
</feature>
<evidence type="ECO:0000256" key="3">
    <source>
        <dbReference type="ARBA" id="ARBA00022692"/>
    </source>
</evidence>
<evidence type="ECO:0000256" key="5">
    <source>
        <dbReference type="ARBA" id="ARBA00022989"/>
    </source>
</evidence>
<keyword evidence="5 8" id="KW-1133">Transmembrane helix</keyword>
<dbReference type="AlphaFoldDB" id="A0AAI8YUD8"/>
<dbReference type="Pfam" id="PF04193">
    <property type="entry name" value="PQ-loop"/>
    <property type="match status" value="2"/>
</dbReference>
<dbReference type="GO" id="GO:0005774">
    <property type="term" value="C:vacuolar membrane"/>
    <property type="evidence" value="ECO:0007669"/>
    <property type="project" value="TreeGrafter"/>
</dbReference>
<reference evidence="9" key="1">
    <citation type="submission" date="2023-11" db="EMBL/GenBank/DDBJ databases">
        <authorList>
            <person name="Alioto T."/>
            <person name="Alioto T."/>
            <person name="Gomez Garrido J."/>
        </authorList>
    </citation>
    <scope>NUCLEOTIDE SEQUENCE</scope>
</reference>
<gene>
    <name evidence="9" type="ORF">LECACI_7A002174</name>
</gene>
<dbReference type="InterPro" id="IPR006603">
    <property type="entry name" value="PQ-loop_rpt"/>
</dbReference>
<dbReference type="EMBL" id="CAVMBE010000009">
    <property type="protein sequence ID" value="CAK3882813.1"/>
    <property type="molecule type" value="Genomic_DNA"/>
</dbReference>
<evidence type="ECO:0000256" key="6">
    <source>
        <dbReference type="ARBA" id="ARBA00023136"/>
    </source>
</evidence>
<evidence type="ECO:0000256" key="4">
    <source>
        <dbReference type="ARBA" id="ARBA00022737"/>
    </source>
</evidence>
<organism evidence="9 10">
    <name type="scientific">Lecanosticta acicola</name>
    <dbReference type="NCBI Taxonomy" id="111012"/>
    <lineage>
        <taxon>Eukaryota</taxon>
        <taxon>Fungi</taxon>
        <taxon>Dikarya</taxon>
        <taxon>Ascomycota</taxon>
        <taxon>Pezizomycotina</taxon>
        <taxon>Dothideomycetes</taxon>
        <taxon>Dothideomycetidae</taxon>
        <taxon>Mycosphaerellales</taxon>
        <taxon>Mycosphaerellaceae</taxon>
        <taxon>Lecanosticta</taxon>
    </lineage>
</organism>
<proteinExistence type="predicted"/>
<feature type="transmembrane region" description="Helical" evidence="8">
    <location>
        <begin position="51"/>
        <end position="69"/>
    </location>
</feature>
<evidence type="ECO:0000256" key="2">
    <source>
        <dbReference type="ARBA" id="ARBA00022448"/>
    </source>
</evidence>
<name>A0AAI8YUD8_9PEZI</name>
<dbReference type="Gene3D" id="1.20.1280.290">
    <property type="match status" value="2"/>
</dbReference>
<protein>
    <submittedName>
        <fullName evidence="9">L-cystine transporter like</fullName>
    </submittedName>
</protein>
<comment type="subcellular location">
    <subcellularLocation>
        <location evidence="1">Endomembrane system</location>
        <topology evidence="1">Multi-pass membrane protein</topology>
    </subcellularLocation>
</comment>
<keyword evidence="10" id="KW-1185">Reference proteome</keyword>
<sequence length="294" mass="32692">MSHSGWHQAAIVASWILGWFYFLAWTISFFPQAILNVRRKTTRGLVPDFPLLNVFGFFCYTLSTALFLFSKVVRSEYAARHSVSPEPTVRINDLTFGAIGFTMSILTYSQFWPRLWGWGHEAGVQRHANAITLGLIWGSLLASLVTILIVLLKGDPNDSSGWAWIDAVYTLEYIKLAMTVFKYIPQVVANFRRRSTAGWSIAQQLLDFSGGVGSLLQLIIDSSLQNDWSGLTGNPLKFGLANISLVFDVVFLVQHFLLFGPVEEGLDRERSMSSDRGQSSGDEGQSLLPGNSDA</sequence>
<feature type="transmembrane region" description="Helical" evidence="8">
    <location>
        <begin position="89"/>
        <end position="109"/>
    </location>
</feature>